<dbReference type="InterPro" id="IPR013749">
    <property type="entry name" value="PM/HMP-P_kinase-1"/>
</dbReference>
<dbReference type="OrthoDB" id="10028886at2759"/>
<feature type="domain" description="Thiaminase-2/PQQC" evidence="6">
    <location>
        <begin position="352"/>
        <end position="559"/>
    </location>
</feature>
<dbReference type="NCBIfam" id="TIGR00097">
    <property type="entry name" value="HMP-P_kinase"/>
    <property type="match status" value="1"/>
</dbReference>
<organism evidence="8 9">
    <name type="scientific">Sporidiobolus salmonicolor</name>
    <name type="common">Yeast-like fungus</name>
    <name type="synonym">Sporobolomyces salmonicolor</name>
    <dbReference type="NCBI Taxonomy" id="5005"/>
    <lineage>
        <taxon>Eukaryota</taxon>
        <taxon>Fungi</taxon>
        <taxon>Dikarya</taxon>
        <taxon>Basidiomycota</taxon>
        <taxon>Pucciniomycotina</taxon>
        <taxon>Microbotryomycetes</taxon>
        <taxon>Sporidiobolales</taxon>
        <taxon>Sporidiobolaceae</taxon>
        <taxon>Sporobolomyces</taxon>
    </lineage>
</organism>
<evidence type="ECO:0000313" key="8">
    <source>
        <dbReference type="EMBL" id="CEQ42357.1"/>
    </source>
</evidence>
<dbReference type="GO" id="GO:0005524">
    <property type="term" value="F:ATP binding"/>
    <property type="evidence" value="ECO:0007669"/>
    <property type="project" value="UniProtKB-KW"/>
</dbReference>
<evidence type="ECO:0000256" key="1">
    <source>
        <dbReference type="ARBA" id="ARBA00022679"/>
    </source>
</evidence>
<dbReference type="GO" id="GO:0008902">
    <property type="term" value="F:hydroxymethylpyrimidine kinase activity"/>
    <property type="evidence" value="ECO:0007669"/>
    <property type="project" value="TreeGrafter"/>
</dbReference>
<dbReference type="Proteomes" id="UP000243876">
    <property type="component" value="Unassembled WGS sequence"/>
</dbReference>
<dbReference type="GO" id="GO:0008972">
    <property type="term" value="F:phosphomethylpyrimidine kinase activity"/>
    <property type="evidence" value="ECO:0007669"/>
    <property type="project" value="InterPro"/>
</dbReference>
<dbReference type="SUPFAM" id="SSF48613">
    <property type="entry name" value="Heme oxygenase-like"/>
    <property type="match status" value="1"/>
</dbReference>
<proteinExistence type="predicted"/>
<keyword evidence="4" id="KW-0067">ATP-binding</keyword>
<dbReference type="GO" id="GO:0009228">
    <property type="term" value="P:thiamine biosynthetic process"/>
    <property type="evidence" value="ECO:0007669"/>
    <property type="project" value="InterPro"/>
</dbReference>
<dbReference type="GO" id="GO:0050334">
    <property type="term" value="F:thiaminase activity"/>
    <property type="evidence" value="ECO:0007669"/>
    <property type="project" value="InterPro"/>
</dbReference>
<gene>
    <name evidence="8" type="primary">SPOSA6832_04169</name>
</gene>
<name>A0A0D6EQL5_SPOSA</name>
<dbReference type="FunFam" id="3.40.1190.20:FF:000003">
    <property type="entry name" value="Phosphomethylpyrimidine kinase ThiD"/>
    <property type="match status" value="1"/>
</dbReference>
<dbReference type="AlphaFoldDB" id="A0A0D6EQL5"/>
<evidence type="ECO:0000256" key="3">
    <source>
        <dbReference type="ARBA" id="ARBA00022777"/>
    </source>
</evidence>
<dbReference type="PANTHER" id="PTHR20858">
    <property type="entry name" value="PHOSPHOMETHYLPYRIMIDINE KINASE"/>
    <property type="match status" value="1"/>
</dbReference>
<keyword evidence="1" id="KW-0808">Transferase</keyword>
<evidence type="ECO:0000313" key="9">
    <source>
        <dbReference type="Proteomes" id="UP000243876"/>
    </source>
</evidence>
<dbReference type="SUPFAM" id="SSF53613">
    <property type="entry name" value="Ribokinase-like"/>
    <property type="match status" value="1"/>
</dbReference>
<evidence type="ECO:0000256" key="5">
    <source>
        <dbReference type="SAM" id="MobiDB-lite"/>
    </source>
</evidence>
<evidence type="ECO:0000259" key="6">
    <source>
        <dbReference type="Pfam" id="PF03070"/>
    </source>
</evidence>
<dbReference type="Gene3D" id="1.20.910.10">
    <property type="entry name" value="Heme oxygenase-like"/>
    <property type="match status" value="1"/>
</dbReference>
<protein>
    <submittedName>
        <fullName evidence="8">SPOSA6832_04169-mRNA-1:cds</fullName>
    </submittedName>
</protein>
<dbReference type="GO" id="GO:0005829">
    <property type="term" value="C:cytosol"/>
    <property type="evidence" value="ECO:0007669"/>
    <property type="project" value="TreeGrafter"/>
</dbReference>
<feature type="region of interest" description="Disordered" evidence="5">
    <location>
        <begin position="246"/>
        <end position="272"/>
    </location>
</feature>
<dbReference type="InterPro" id="IPR029056">
    <property type="entry name" value="Ribokinase-like"/>
</dbReference>
<evidence type="ECO:0000256" key="2">
    <source>
        <dbReference type="ARBA" id="ARBA00022741"/>
    </source>
</evidence>
<dbReference type="CDD" id="cd19367">
    <property type="entry name" value="TenA_C_ScTHI20-like"/>
    <property type="match status" value="1"/>
</dbReference>
<dbReference type="CDD" id="cd01169">
    <property type="entry name" value="HMPP_kinase"/>
    <property type="match status" value="1"/>
</dbReference>
<sequence>MATPPIVLTIAGSDSGAGAGIQADLKAIAALSCYGTSVITAITAQNTLGVQAVEGVSPAIVRQQLDSVLSDIGADAIKTGMLFDEATIKVVVGVLERRFGERDQGGRDRARLVVDPVCVSTSGHSLLPLEAVDTLRKELLPWATVITPNIPEGEFLVGQEAGSIKSVDDMRRCAQELGKKGVRWVYLKGGHMPIEKGDEARKVVVDLLWDAEEGKEYLGERKFLEIKNTHGTGCTLSAAIASELAKGRTGTSPIPRLPPDKLERSPPPSRDASKRAALLSVVFLTIKQYTVPQAVQTAADYVATAIASSYPLGAGSGPVNHFHSLVPRSLPLPNPHSPNPFTDYLIAYNPTVWRRYVYHPFPQGLADGTMPLSSFLHFIQQDYHFLKQYGRSNSLAAYKTEDMAEMAASIEIVNTVLKETEMHVKYCETYGISRAALMAVPESVTNIAYTRYVLDVSAKGDLLDSRVVTAPCLIGYGEVGRRLVAAQEGVDRDEASNPYWGWIKEYGSEWYQGAVQTGIELLEKTLSDAPASPRRLEELAKVFVQATELEIAFWDAAMEAGESAPDRLADARESNVN</sequence>
<dbReference type="InterPro" id="IPR016084">
    <property type="entry name" value="Haem_Oase-like_multi-hlx"/>
</dbReference>
<keyword evidence="3" id="KW-0418">Kinase</keyword>
<dbReference type="Gene3D" id="3.40.1190.20">
    <property type="match status" value="1"/>
</dbReference>
<feature type="domain" description="Pyridoxamine kinase/Phosphomethylpyrimidine kinase" evidence="7">
    <location>
        <begin position="14"/>
        <end position="249"/>
    </location>
</feature>
<evidence type="ECO:0000256" key="4">
    <source>
        <dbReference type="ARBA" id="ARBA00022840"/>
    </source>
</evidence>
<keyword evidence="9" id="KW-1185">Reference proteome</keyword>
<dbReference type="InterPro" id="IPR004399">
    <property type="entry name" value="HMP/HMP-P_kinase_dom"/>
</dbReference>
<dbReference type="EMBL" id="CENE01000024">
    <property type="protein sequence ID" value="CEQ42357.1"/>
    <property type="molecule type" value="Genomic_DNA"/>
</dbReference>
<dbReference type="Pfam" id="PF03070">
    <property type="entry name" value="TENA_THI-4"/>
    <property type="match status" value="1"/>
</dbReference>
<accession>A0A0D6EQL5</accession>
<feature type="non-terminal residue" evidence="8">
    <location>
        <position position="1"/>
    </location>
</feature>
<dbReference type="NCBIfam" id="TIGR04306">
    <property type="entry name" value="salvage_TenA"/>
    <property type="match status" value="1"/>
</dbReference>
<keyword evidence="2" id="KW-0547">Nucleotide-binding</keyword>
<dbReference type="PANTHER" id="PTHR20858:SF17">
    <property type="entry name" value="HYDROXYMETHYLPYRIMIDINE_PHOSPHOMETHYLPYRIMIDINE KINASE THI20-RELATED"/>
    <property type="match status" value="1"/>
</dbReference>
<evidence type="ECO:0000259" key="7">
    <source>
        <dbReference type="Pfam" id="PF08543"/>
    </source>
</evidence>
<dbReference type="Pfam" id="PF08543">
    <property type="entry name" value="Phos_pyr_kin"/>
    <property type="match status" value="1"/>
</dbReference>
<reference evidence="9" key="1">
    <citation type="submission" date="2015-02" db="EMBL/GenBank/DDBJ databases">
        <authorList>
            <person name="Gon?alves P."/>
        </authorList>
    </citation>
    <scope>NUCLEOTIDE SEQUENCE [LARGE SCALE GENOMIC DNA]</scope>
</reference>
<dbReference type="InterPro" id="IPR027574">
    <property type="entry name" value="Thiaminase_II"/>
</dbReference>
<dbReference type="InterPro" id="IPR004305">
    <property type="entry name" value="Thiaminase-2/PQQC"/>
</dbReference>